<evidence type="ECO:0000256" key="15">
    <source>
        <dbReference type="SAM" id="MobiDB-lite"/>
    </source>
</evidence>
<dbReference type="PANTHER" id="PTHR14222">
    <property type="entry name" value="CONDENSIN"/>
    <property type="match status" value="1"/>
</dbReference>
<dbReference type="GO" id="GO:0000796">
    <property type="term" value="C:condensin complex"/>
    <property type="evidence" value="ECO:0007669"/>
    <property type="project" value="TreeGrafter"/>
</dbReference>
<dbReference type="Proteomes" id="UP001286313">
    <property type="component" value="Unassembled WGS sequence"/>
</dbReference>
<evidence type="ECO:0000256" key="6">
    <source>
        <dbReference type="ARBA" id="ARBA00022454"/>
    </source>
</evidence>
<dbReference type="PIRSF" id="PIRSF017127">
    <property type="entry name" value="Condensin_D2"/>
    <property type="match status" value="1"/>
</dbReference>
<dbReference type="InterPro" id="IPR032682">
    <property type="entry name" value="Cnd1_C"/>
</dbReference>
<dbReference type="Gene3D" id="1.25.10.10">
    <property type="entry name" value="Leucine-rich Repeat Variant"/>
    <property type="match status" value="2"/>
</dbReference>
<evidence type="ECO:0000256" key="13">
    <source>
        <dbReference type="ARBA" id="ARBA00023306"/>
    </source>
</evidence>
<keyword evidence="11 14" id="KW-0226">DNA condensation</keyword>
<evidence type="ECO:0000256" key="4">
    <source>
        <dbReference type="ARBA" id="ARBA00009606"/>
    </source>
</evidence>
<evidence type="ECO:0000256" key="7">
    <source>
        <dbReference type="ARBA" id="ARBA00022490"/>
    </source>
</evidence>
<comment type="similarity">
    <text evidence="4 14">Belongs to the CND1 (condensin subunit 1) family.</text>
</comment>
<evidence type="ECO:0000256" key="3">
    <source>
        <dbReference type="ARBA" id="ARBA00004496"/>
    </source>
</evidence>
<evidence type="ECO:0000313" key="19">
    <source>
        <dbReference type="Proteomes" id="UP001286313"/>
    </source>
</evidence>
<keyword evidence="9 14" id="KW-0132">Cell division</keyword>
<comment type="caution">
    <text evidence="18">The sequence shown here is derived from an EMBL/GenBank/DDBJ whole genome shotgun (WGS) entry which is preliminary data.</text>
</comment>
<evidence type="ECO:0000256" key="5">
    <source>
        <dbReference type="ARBA" id="ARBA00016064"/>
    </source>
</evidence>
<feature type="domain" description="Condensin complex subunit 1 C-terminal" evidence="16">
    <location>
        <begin position="1106"/>
        <end position="1267"/>
    </location>
</feature>
<feature type="region of interest" description="Disordered" evidence="15">
    <location>
        <begin position="1332"/>
        <end position="1430"/>
    </location>
</feature>
<protein>
    <recommendedName>
        <fullName evidence="5 14">Condensin complex subunit 1</fullName>
    </recommendedName>
</protein>
<evidence type="ECO:0000256" key="2">
    <source>
        <dbReference type="ARBA" id="ARBA00004286"/>
    </source>
</evidence>
<comment type="function">
    <text evidence="14">Regulatory subunit of the condensin complex, a complex required for conversion of interphase chromatin into mitotic-like condense chromosomes. The condensin complex probably introduces positive supercoils into relaxed DNA in the presence of type I topoisomerases and converts nicked DNA into positive knotted forms in the presence of type II topoisomerases.</text>
</comment>
<dbReference type="Pfam" id="PF12717">
    <property type="entry name" value="Cnd1"/>
    <property type="match status" value="1"/>
</dbReference>
<dbReference type="Pfam" id="PF12922">
    <property type="entry name" value="Cnd1_N"/>
    <property type="match status" value="1"/>
</dbReference>
<dbReference type="GO" id="GO:0010032">
    <property type="term" value="P:meiotic chromosome condensation"/>
    <property type="evidence" value="ECO:0007669"/>
    <property type="project" value="TreeGrafter"/>
</dbReference>
<keyword evidence="8" id="KW-0597">Phosphoprotein</keyword>
<evidence type="ECO:0000256" key="10">
    <source>
        <dbReference type="ARBA" id="ARBA00022776"/>
    </source>
</evidence>
<evidence type="ECO:0000256" key="14">
    <source>
        <dbReference type="PIRNR" id="PIRNR017127"/>
    </source>
</evidence>
<keyword evidence="13 14" id="KW-0131">Cell cycle</keyword>
<feature type="compositionally biased region" description="Basic residues" evidence="15">
    <location>
        <begin position="1343"/>
        <end position="1364"/>
    </location>
</feature>
<evidence type="ECO:0000256" key="9">
    <source>
        <dbReference type="ARBA" id="ARBA00022618"/>
    </source>
</evidence>
<dbReference type="GO" id="GO:0005737">
    <property type="term" value="C:cytoplasm"/>
    <property type="evidence" value="ECO:0007669"/>
    <property type="project" value="UniProtKB-SubCell"/>
</dbReference>
<comment type="subcellular location">
    <subcellularLocation>
        <location evidence="2">Chromosome</location>
    </subcellularLocation>
    <subcellularLocation>
        <location evidence="3">Cytoplasm</location>
    </subcellularLocation>
    <subcellularLocation>
        <location evidence="1">Nucleus</location>
    </subcellularLocation>
</comment>
<proteinExistence type="inferred from homology"/>
<dbReference type="GO" id="GO:0051301">
    <property type="term" value="P:cell division"/>
    <property type="evidence" value="ECO:0007669"/>
    <property type="project" value="UniProtKB-KW"/>
</dbReference>
<keyword evidence="19" id="KW-1185">Reference proteome</keyword>
<dbReference type="InterPro" id="IPR011989">
    <property type="entry name" value="ARM-like"/>
</dbReference>
<evidence type="ECO:0000256" key="8">
    <source>
        <dbReference type="ARBA" id="ARBA00022553"/>
    </source>
</evidence>
<dbReference type="FunFam" id="1.25.10.10:FF:000695">
    <property type="entry name" value="Condensin complex subunit 1"/>
    <property type="match status" value="1"/>
</dbReference>
<evidence type="ECO:0000259" key="16">
    <source>
        <dbReference type="Pfam" id="PF12717"/>
    </source>
</evidence>
<dbReference type="GO" id="GO:0000779">
    <property type="term" value="C:condensed chromosome, centromeric region"/>
    <property type="evidence" value="ECO:0007669"/>
    <property type="project" value="TreeGrafter"/>
</dbReference>
<dbReference type="GO" id="GO:0005634">
    <property type="term" value="C:nucleus"/>
    <property type="evidence" value="ECO:0007669"/>
    <property type="project" value="UniProtKB-SubCell"/>
</dbReference>
<accession>A0AAE1G4P4</accession>
<evidence type="ECO:0000313" key="18">
    <source>
        <dbReference type="EMBL" id="KAK3885229.1"/>
    </source>
</evidence>
<dbReference type="GO" id="GO:0007076">
    <property type="term" value="P:mitotic chromosome condensation"/>
    <property type="evidence" value="ECO:0007669"/>
    <property type="project" value="InterPro"/>
</dbReference>
<keyword evidence="12" id="KW-0539">Nucleus</keyword>
<dbReference type="InterPro" id="IPR026971">
    <property type="entry name" value="CND1/NCAPD3"/>
</dbReference>
<dbReference type="PANTHER" id="PTHR14222:SF2">
    <property type="entry name" value="CONDENSIN COMPLEX SUBUNIT 1"/>
    <property type="match status" value="1"/>
</dbReference>
<dbReference type="SUPFAM" id="SSF48371">
    <property type="entry name" value="ARM repeat"/>
    <property type="match status" value="1"/>
</dbReference>
<feature type="domain" description="Condensin complex subunit 1 N-terminal" evidence="17">
    <location>
        <begin position="79"/>
        <end position="242"/>
    </location>
</feature>
<gene>
    <name evidence="18" type="ORF">Pcinc_010531</name>
</gene>
<keyword evidence="10 14" id="KW-0498">Mitosis</keyword>
<dbReference type="InterPro" id="IPR024324">
    <property type="entry name" value="Condensin_cplx_su1_N"/>
</dbReference>
<organism evidence="18 19">
    <name type="scientific">Petrolisthes cinctipes</name>
    <name type="common">Flat porcelain crab</name>
    <dbReference type="NCBI Taxonomy" id="88211"/>
    <lineage>
        <taxon>Eukaryota</taxon>
        <taxon>Metazoa</taxon>
        <taxon>Ecdysozoa</taxon>
        <taxon>Arthropoda</taxon>
        <taxon>Crustacea</taxon>
        <taxon>Multicrustacea</taxon>
        <taxon>Malacostraca</taxon>
        <taxon>Eumalacostraca</taxon>
        <taxon>Eucarida</taxon>
        <taxon>Decapoda</taxon>
        <taxon>Pleocyemata</taxon>
        <taxon>Anomura</taxon>
        <taxon>Galatheoidea</taxon>
        <taxon>Porcellanidae</taxon>
        <taxon>Petrolisthes</taxon>
    </lineage>
</organism>
<keyword evidence="6" id="KW-0158">Chromosome</keyword>
<evidence type="ECO:0000259" key="17">
    <source>
        <dbReference type="Pfam" id="PF12922"/>
    </source>
</evidence>
<evidence type="ECO:0000256" key="1">
    <source>
        <dbReference type="ARBA" id="ARBA00004123"/>
    </source>
</evidence>
<keyword evidence="7" id="KW-0963">Cytoplasm</keyword>
<evidence type="ECO:0000256" key="12">
    <source>
        <dbReference type="ARBA" id="ARBA00023242"/>
    </source>
</evidence>
<feature type="compositionally biased region" description="Acidic residues" evidence="15">
    <location>
        <begin position="1370"/>
        <end position="1380"/>
    </location>
</feature>
<dbReference type="GO" id="GO:0042393">
    <property type="term" value="F:histone binding"/>
    <property type="evidence" value="ECO:0007669"/>
    <property type="project" value="TreeGrafter"/>
</dbReference>
<dbReference type="InterPro" id="IPR007673">
    <property type="entry name" value="Condensin_cplx_su1"/>
</dbReference>
<sequence>MESFHSFEFIIPLSLDALQEASSTRQYVVTNISIAKEIPARIQETVTAFKQTGPAFIINGQHFDNLYSILVNFSAVDENCKQKAWALLLKAMTKLVADLEVKLDEENISGSEKHQWLNILKMTTYLACNLMEAFEKNHNKPTIDTIQIGKSRKKAQKLVEDGSDWEEDRNHMLLQLFSVLQHPLQHLWEPPVMEEDYVNLIANCCYKMLEAPSISLVRTKLTRDSVFQIIGTLVKKFNHGLGCSLKMMQLLQHFQHMVTPAAQGIIILTESFGVKAIVSDMIREIAKVDLKDLMKDSSGLRNFSQFITELSDKSPKLVMPSLSLLINFLHEEAYFMRTCVLSVLGSVVLKVLYGDNLEEKSKELRDQCLDHLEDHLHDVQAFVRSRALQVWSDLITEKAVPLSRQQRVLKLVLGRLQDKSLVVRKNAVQLLTAFIKGNPFAAKLPLEDLESQFETELKKLQEMAPGIEFNEDGELEMPKDKANDPSEMWKSVLVKVVDAVLKEASDGEGEVTGMQEDVKLNDVVTHVAEVLMAGKYKKAVKLLEAALETFGDAEIFGYNEDECSIEVYEDMEDEELTPHHLRLLVVLERIFMSAKEMEGKVTSKGKGDDTTPVDEEANKAELEAKEREVEISKQKLLVVYLKDSVGFAKLIHKALPVMCQLLNSKQSSDILEAISFFITAYEFGMLNAMTGVRRMLALVWSKEQDIKTAVVEAYQRLYINVDSSNERARALQIVHNLSALVTGASLGERTSMEEIISQFVATGEINKQCVMLMWELFTKALPDTTDEQAHAALILLAMCANTEVSIITSNISVLINSGLGEHGACNFALVKETCSALMKLAVTKPKTDAPNAPLRYEQSHVIFDRLSQILVEGLTVLEDRQYSPMAIEAVSTIYALAEHPDLICCEIIKKICKILLTTPPEQTSEMDQSSQSQQQSNTVTVGVGVLTRFYVVVGHVALRQLAHLDTYIFSEMKRRTYLKEEMENEKQVKRKRKNKRKSLATSAIEASRLDLDVEEDMGLTGAVADDMEAEFIRTVCDTELLNSDNLLGSIRSLIWAVCSNPGKYKDPELRTAATLAFAKIIMVSSEVCEGNLQLLFTILEKSEEPTIRANVIIALGDLSFRFPNQLEPWTPHLYARLRDSSPKVRQNTLTILTHLILNDMVKVKGQISDIALCMDDEDPRISGLANLFFSELGRKGNALYNVLPDIISRLSDPELGIKEPLFRKIIGHILSLIQKEKHQENLVEKLCHRFQATINVRQWRDIAYCLSLLQFNEKGIRKLSENFSCFADKLYEPEVHEFFLGILAGALKTAKPESRVSVEELEQRVEQCHQKGVEDENLVNKAAHAKTKGRTSHTGKVQKKRQRRSAYNSSDDDSDFEDEGERPGHQTLHPALRDSIGSRRKSNRRVSSQRRVRIQDLGDETGSDENGPEK</sequence>
<reference evidence="18" key="1">
    <citation type="submission" date="2023-10" db="EMBL/GenBank/DDBJ databases">
        <title>Genome assemblies of two species of porcelain crab, Petrolisthes cinctipes and Petrolisthes manimaculis (Anomura: Porcellanidae).</title>
        <authorList>
            <person name="Angst P."/>
        </authorList>
    </citation>
    <scope>NUCLEOTIDE SEQUENCE</scope>
    <source>
        <strain evidence="18">PB745_01</strain>
        <tissue evidence="18">Gill</tissue>
    </source>
</reference>
<evidence type="ECO:0000256" key="11">
    <source>
        <dbReference type="ARBA" id="ARBA00023067"/>
    </source>
</evidence>
<name>A0AAE1G4P4_PETCI</name>
<dbReference type="EMBL" id="JAWQEG010000819">
    <property type="protein sequence ID" value="KAK3885229.1"/>
    <property type="molecule type" value="Genomic_DNA"/>
</dbReference>
<dbReference type="InterPro" id="IPR016024">
    <property type="entry name" value="ARM-type_fold"/>
</dbReference>
<feature type="compositionally biased region" description="Basic residues" evidence="15">
    <location>
        <begin position="1398"/>
        <end position="1412"/>
    </location>
</feature>